<dbReference type="NCBIfam" id="NF007640">
    <property type="entry name" value="PRK10307.1"/>
    <property type="match status" value="1"/>
</dbReference>
<keyword evidence="4" id="KW-0808">Transferase</keyword>
<dbReference type="InterPro" id="IPR001296">
    <property type="entry name" value="Glyco_trans_1"/>
</dbReference>
<dbReference type="Pfam" id="PF13579">
    <property type="entry name" value="Glyco_trans_4_4"/>
    <property type="match status" value="1"/>
</dbReference>
<dbReference type="EMBL" id="JACJVP010000023">
    <property type="protein sequence ID" value="MBB6671710.1"/>
    <property type="molecule type" value="Genomic_DNA"/>
</dbReference>
<dbReference type="AlphaFoldDB" id="A0A7X0VF56"/>
<accession>A0A7X0VF56</accession>
<proteinExistence type="predicted"/>
<evidence type="ECO:0000313" key="4">
    <source>
        <dbReference type="EMBL" id="MBB6671710.1"/>
    </source>
</evidence>
<name>A0A7X0VF56_9BACL</name>
<dbReference type="PANTHER" id="PTHR45947:SF3">
    <property type="entry name" value="SULFOQUINOVOSYL TRANSFERASE SQD2"/>
    <property type="match status" value="1"/>
</dbReference>
<feature type="compositionally biased region" description="Basic and acidic residues" evidence="1">
    <location>
        <begin position="420"/>
        <end position="441"/>
    </location>
</feature>
<dbReference type="Proteomes" id="UP000547209">
    <property type="component" value="Unassembled WGS sequence"/>
</dbReference>
<keyword evidence="5" id="KW-1185">Reference proteome</keyword>
<dbReference type="Pfam" id="PF00534">
    <property type="entry name" value="Glycos_transf_1"/>
    <property type="match status" value="1"/>
</dbReference>
<evidence type="ECO:0000259" key="2">
    <source>
        <dbReference type="Pfam" id="PF00534"/>
    </source>
</evidence>
<dbReference type="Gene3D" id="3.40.50.2000">
    <property type="entry name" value="Glycogen Phosphorylase B"/>
    <property type="match status" value="2"/>
</dbReference>
<dbReference type="GO" id="GO:0016758">
    <property type="term" value="F:hexosyltransferase activity"/>
    <property type="evidence" value="ECO:0007669"/>
    <property type="project" value="TreeGrafter"/>
</dbReference>
<organism evidence="4 5">
    <name type="scientific">Cohnella nanjingensis</name>
    <dbReference type="NCBI Taxonomy" id="1387779"/>
    <lineage>
        <taxon>Bacteria</taxon>
        <taxon>Bacillati</taxon>
        <taxon>Bacillota</taxon>
        <taxon>Bacilli</taxon>
        <taxon>Bacillales</taxon>
        <taxon>Paenibacillaceae</taxon>
        <taxon>Cohnella</taxon>
    </lineage>
</organism>
<dbReference type="CDD" id="cd03794">
    <property type="entry name" value="GT4_WbuB-like"/>
    <property type="match status" value="1"/>
</dbReference>
<sequence length="441" mass="48446">MKRGPVKVLLYSINFAPELTGIGKYNGEMVRWLTRHGYQVRVVTAPPYYPQWKIQAGYAGAKYAREAWEGADVWRCPVWIPGRLSGAKRLLHLMSFALSSVPVLLRQMAWRPDVIFAVEPPLVAAPLAGLLGKLFRVRTWLHVQDFEVDAAFELGLLPDRKGLRRTVEGLERWLLRRFDAVSSISGPMLRRLAAKGVPEQRIRSFPNWVDIGAIHPLPENAPNAYRERLGYSAEQTVALYSGNMGEKQGLEVVLQAAERLQDDPRIRFVLCGDGVAKAKLERLAREKGLANVAFLPLQPMEQLNELLGMADVHLLVQKRGASDLVMPSKLTGMLASGRAVLATAEEGTAVHAVMAQAGAGIVVPPEDAAALAAGLEQLAADAESRAGCGVAARRYAVEQLGYESVMQAFHQSLTALGAGRRNEQERTEQERNDKPHTVGSI</sequence>
<feature type="domain" description="Glycosyltransferase subfamily 4-like N-terminal" evidence="3">
    <location>
        <begin position="20"/>
        <end position="208"/>
    </location>
</feature>
<comment type="caution">
    <text evidence="4">The sequence shown here is derived from an EMBL/GenBank/DDBJ whole genome shotgun (WGS) entry which is preliminary data.</text>
</comment>
<dbReference type="SUPFAM" id="SSF53756">
    <property type="entry name" value="UDP-Glycosyltransferase/glycogen phosphorylase"/>
    <property type="match status" value="1"/>
</dbReference>
<evidence type="ECO:0000256" key="1">
    <source>
        <dbReference type="SAM" id="MobiDB-lite"/>
    </source>
</evidence>
<dbReference type="InterPro" id="IPR028098">
    <property type="entry name" value="Glyco_trans_4-like_N"/>
</dbReference>
<protein>
    <submittedName>
        <fullName evidence="4">Glycosyltransferase WbuB</fullName>
    </submittedName>
</protein>
<evidence type="ECO:0000313" key="5">
    <source>
        <dbReference type="Proteomes" id="UP000547209"/>
    </source>
</evidence>
<dbReference type="RefSeq" id="WP_185143186.1">
    <property type="nucleotide sequence ID" value="NZ_JACJVP010000023.1"/>
</dbReference>
<dbReference type="InterPro" id="IPR050194">
    <property type="entry name" value="Glycosyltransferase_grp1"/>
</dbReference>
<reference evidence="4 5" key="1">
    <citation type="submission" date="2020-08" db="EMBL/GenBank/DDBJ databases">
        <title>Cohnella phylogeny.</title>
        <authorList>
            <person name="Dunlap C."/>
        </authorList>
    </citation>
    <scope>NUCLEOTIDE SEQUENCE [LARGE SCALE GENOMIC DNA]</scope>
    <source>
        <strain evidence="4 5">DSM 28246</strain>
    </source>
</reference>
<evidence type="ECO:0000259" key="3">
    <source>
        <dbReference type="Pfam" id="PF13579"/>
    </source>
</evidence>
<feature type="region of interest" description="Disordered" evidence="1">
    <location>
        <begin position="417"/>
        <end position="441"/>
    </location>
</feature>
<dbReference type="PANTHER" id="PTHR45947">
    <property type="entry name" value="SULFOQUINOVOSYL TRANSFERASE SQD2"/>
    <property type="match status" value="1"/>
</dbReference>
<feature type="domain" description="Glycosyl transferase family 1" evidence="2">
    <location>
        <begin position="226"/>
        <end position="394"/>
    </location>
</feature>
<gene>
    <name evidence="4" type="ORF">H7C19_13550</name>
</gene>